<dbReference type="OrthoDB" id="1470350at2759"/>
<reference evidence="10 11" key="1">
    <citation type="submission" date="2015-04" db="EMBL/GenBank/DDBJ databases">
        <title>Complete genome sequence of Schizopora paradoxa KUC8140, a cosmopolitan wood degrader in East Asia.</title>
        <authorList>
            <consortium name="DOE Joint Genome Institute"/>
            <person name="Min B."/>
            <person name="Park H."/>
            <person name="Jang Y."/>
            <person name="Kim J.-J."/>
            <person name="Kim K.H."/>
            <person name="Pangilinan J."/>
            <person name="Lipzen A."/>
            <person name="Riley R."/>
            <person name="Grigoriev I.V."/>
            <person name="Spatafora J.W."/>
            <person name="Choi I.-G."/>
        </authorList>
    </citation>
    <scope>NUCLEOTIDE SEQUENCE [LARGE SCALE GENOMIC DNA]</scope>
    <source>
        <strain evidence="10 11">KUC8140</strain>
    </source>
</reference>
<evidence type="ECO:0000313" key="10">
    <source>
        <dbReference type="EMBL" id="KLO10339.1"/>
    </source>
</evidence>
<dbReference type="GO" id="GO:0016705">
    <property type="term" value="F:oxidoreductase activity, acting on paired donors, with incorporation or reduction of molecular oxygen"/>
    <property type="evidence" value="ECO:0007669"/>
    <property type="project" value="InterPro"/>
</dbReference>
<keyword evidence="8" id="KW-0503">Monooxygenase</keyword>
<gene>
    <name evidence="10" type="ORF">SCHPADRAFT_942934</name>
</gene>
<dbReference type="PANTHER" id="PTHR24305:SF166">
    <property type="entry name" value="CYTOCHROME P450 12A4, MITOCHONDRIAL-RELATED"/>
    <property type="match status" value="1"/>
</dbReference>
<evidence type="ECO:0000256" key="3">
    <source>
        <dbReference type="ARBA" id="ARBA00010617"/>
    </source>
</evidence>
<dbReference type="CDD" id="cd11069">
    <property type="entry name" value="CYP_FUM15-like"/>
    <property type="match status" value="1"/>
</dbReference>
<organism evidence="10 11">
    <name type="scientific">Schizopora paradoxa</name>
    <dbReference type="NCBI Taxonomy" id="27342"/>
    <lineage>
        <taxon>Eukaryota</taxon>
        <taxon>Fungi</taxon>
        <taxon>Dikarya</taxon>
        <taxon>Basidiomycota</taxon>
        <taxon>Agaricomycotina</taxon>
        <taxon>Agaricomycetes</taxon>
        <taxon>Hymenochaetales</taxon>
        <taxon>Schizoporaceae</taxon>
        <taxon>Schizopora</taxon>
    </lineage>
</organism>
<dbReference type="SUPFAM" id="SSF48264">
    <property type="entry name" value="Cytochrome P450"/>
    <property type="match status" value="1"/>
</dbReference>
<keyword evidence="6" id="KW-0560">Oxidoreductase</keyword>
<accession>A0A0H2RET6</accession>
<dbReference type="InterPro" id="IPR001128">
    <property type="entry name" value="Cyt_P450"/>
</dbReference>
<sequence>MSRKIKMENLAKPLAVSLSSYAFYRWMRSGSSSDLSKVPGPGGNSALIGHMEAMFGGDGAWDFHERLLTDYDGVVKVHGILNEAQLYISDPVALHHIINSGAFDEDSMLLSFVPIVFGPSFSGTAGEQHRRQRKMLSPVFSVQQIKGLVPVFYPIAYQLRDVFAEHIKSNNGVVDVFNWLSLTALEFIGRGGLGYSFDALNLLKKNEYNDHIKQAIATMTTLFPVISLLPMVGQVGPAWFRRKLVDWTPSSTVHRLRDISDVMQATSEGILEKKRAAMQEGEEALSNLYGNGKDIMTTLLKANSVAGEADKLPEEEILAQMNALIFAGQDTTSNAMSHMLHLLATHPEIQDKLREEILQAREISGGQDLDYEDLNALPYLDATVRETLRMYPPGAIIWRECVKDTVMPLQKPMKLSGSDKEITGLPVKKGSKVIISVMNANRDKRIWGEDAFDWNPERWLNPLPATVGKSKMPGIYHNTMSFLGGNRSCIGMKFAEIEMKMIIFVLLENFVFSIEKGTEIRWTFQILQQPSIVLPNGKVDPRSQLPLKITWVKDAKR</sequence>
<dbReference type="Pfam" id="PF00067">
    <property type="entry name" value="p450"/>
    <property type="match status" value="1"/>
</dbReference>
<keyword evidence="7 9" id="KW-0408">Iron</keyword>
<evidence type="ECO:0000256" key="7">
    <source>
        <dbReference type="ARBA" id="ARBA00023004"/>
    </source>
</evidence>
<comment type="pathway">
    <text evidence="2">Secondary metabolite biosynthesis.</text>
</comment>
<dbReference type="InterPro" id="IPR036396">
    <property type="entry name" value="Cyt_P450_sf"/>
</dbReference>
<dbReference type="GO" id="GO:0020037">
    <property type="term" value="F:heme binding"/>
    <property type="evidence" value="ECO:0007669"/>
    <property type="project" value="InterPro"/>
</dbReference>
<evidence type="ECO:0000256" key="8">
    <source>
        <dbReference type="ARBA" id="ARBA00023033"/>
    </source>
</evidence>
<evidence type="ECO:0000256" key="5">
    <source>
        <dbReference type="ARBA" id="ARBA00022723"/>
    </source>
</evidence>
<dbReference type="GO" id="GO:0004497">
    <property type="term" value="F:monooxygenase activity"/>
    <property type="evidence" value="ECO:0007669"/>
    <property type="project" value="UniProtKB-KW"/>
</dbReference>
<keyword evidence="11" id="KW-1185">Reference proteome</keyword>
<dbReference type="EMBL" id="KQ086029">
    <property type="protein sequence ID" value="KLO10339.1"/>
    <property type="molecule type" value="Genomic_DNA"/>
</dbReference>
<dbReference type="Gene3D" id="1.10.630.10">
    <property type="entry name" value="Cytochrome P450"/>
    <property type="match status" value="1"/>
</dbReference>
<evidence type="ECO:0000256" key="2">
    <source>
        <dbReference type="ARBA" id="ARBA00005179"/>
    </source>
</evidence>
<name>A0A0H2RET6_9AGAM</name>
<dbReference type="AlphaFoldDB" id="A0A0H2RET6"/>
<dbReference type="GO" id="GO:0005506">
    <property type="term" value="F:iron ion binding"/>
    <property type="evidence" value="ECO:0007669"/>
    <property type="project" value="InterPro"/>
</dbReference>
<keyword evidence="4 9" id="KW-0349">Heme</keyword>
<dbReference type="InterPro" id="IPR002401">
    <property type="entry name" value="Cyt_P450_E_grp-I"/>
</dbReference>
<evidence type="ECO:0000256" key="6">
    <source>
        <dbReference type="ARBA" id="ARBA00023002"/>
    </source>
</evidence>
<dbReference type="Proteomes" id="UP000053477">
    <property type="component" value="Unassembled WGS sequence"/>
</dbReference>
<protein>
    <submittedName>
        <fullName evidence="10">Cytochrome P450</fullName>
    </submittedName>
</protein>
<evidence type="ECO:0000256" key="9">
    <source>
        <dbReference type="PIRSR" id="PIRSR602401-1"/>
    </source>
</evidence>
<comment type="similarity">
    <text evidence="3">Belongs to the cytochrome P450 family.</text>
</comment>
<evidence type="ECO:0000313" key="11">
    <source>
        <dbReference type="Proteomes" id="UP000053477"/>
    </source>
</evidence>
<comment type="cofactor">
    <cofactor evidence="1 9">
        <name>heme</name>
        <dbReference type="ChEBI" id="CHEBI:30413"/>
    </cofactor>
</comment>
<proteinExistence type="inferred from homology"/>
<keyword evidence="5 9" id="KW-0479">Metal-binding</keyword>
<feature type="binding site" description="axial binding residue" evidence="9">
    <location>
        <position position="489"/>
    </location>
    <ligand>
        <name>heme</name>
        <dbReference type="ChEBI" id="CHEBI:30413"/>
    </ligand>
    <ligandPart>
        <name>Fe</name>
        <dbReference type="ChEBI" id="CHEBI:18248"/>
    </ligandPart>
</feature>
<dbReference type="InterPro" id="IPR050121">
    <property type="entry name" value="Cytochrome_P450_monoxygenase"/>
</dbReference>
<evidence type="ECO:0000256" key="1">
    <source>
        <dbReference type="ARBA" id="ARBA00001971"/>
    </source>
</evidence>
<evidence type="ECO:0000256" key="4">
    <source>
        <dbReference type="ARBA" id="ARBA00022617"/>
    </source>
</evidence>
<dbReference type="PRINTS" id="PR00385">
    <property type="entry name" value="P450"/>
</dbReference>
<dbReference type="PRINTS" id="PR00463">
    <property type="entry name" value="EP450I"/>
</dbReference>
<dbReference type="InParanoid" id="A0A0H2RET6"/>
<dbReference type="STRING" id="27342.A0A0H2RET6"/>
<dbReference type="PANTHER" id="PTHR24305">
    <property type="entry name" value="CYTOCHROME P450"/>
    <property type="match status" value="1"/>
</dbReference>